<keyword evidence="1" id="KW-0812">Transmembrane</keyword>
<name>A0A818U715_9BILA</name>
<keyword evidence="1" id="KW-0472">Membrane</keyword>
<evidence type="ECO:0000256" key="1">
    <source>
        <dbReference type="SAM" id="Phobius"/>
    </source>
</evidence>
<sequence length="131" mass="15207">MNGILTGLRNRLTTEHLEKLMRISIEGPADLDDDIKNIIIDNLEKSIMFSSRIILFLLIILLLLNCYCQGQNEIRNAVKTKTNRKINEGKQDARYVKDKTRETIDRTDAKINRKQKSARRKMHAIKNIINS</sequence>
<protein>
    <submittedName>
        <fullName evidence="2">Uncharacterized protein</fullName>
    </submittedName>
</protein>
<feature type="transmembrane region" description="Helical" evidence="1">
    <location>
        <begin position="47"/>
        <end position="67"/>
    </location>
</feature>
<organism evidence="2 3">
    <name type="scientific">Rotaria sordida</name>
    <dbReference type="NCBI Taxonomy" id="392033"/>
    <lineage>
        <taxon>Eukaryota</taxon>
        <taxon>Metazoa</taxon>
        <taxon>Spiralia</taxon>
        <taxon>Gnathifera</taxon>
        <taxon>Rotifera</taxon>
        <taxon>Eurotatoria</taxon>
        <taxon>Bdelloidea</taxon>
        <taxon>Philodinida</taxon>
        <taxon>Philodinidae</taxon>
        <taxon>Rotaria</taxon>
    </lineage>
</organism>
<keyword evidence="1" id="KW-1133">Transmembrane helix</keyword>
<dbReference type="Proteomes" id="UP000663874">
    <property type="component" value="Unassembled WGS sequence"/>
</dbReference>
<dbReference type="EMBL" id="CAJOBE010000851">
    <property type="protein sequence ID" value="CAF3691961.1"/>
    <property type="molecule type" value="Genomic_DNA"/>
</dbReference>
<evidence type="ECO:0000313" key="2">
    <source>
        <dbReference type="EMBL" id="CAF3691961.1"/>
    </source>
</evidence>
<comment type="caution">
    <text evidence="2">The sequence shown here is derived from an EMBL/GenBank/DDBJ whole genome shotgun (WGS) entry which is preliminary data.</text>
</comment>
<reference evidence="2" key="1">
    <citation type="submission" date="2021-02" db="EMBL/GenBank/DDBJ databases">
        <authorList>
            <person name="Nowell W R."/>
        </authorList>
    </citation>
    <scope>NUCLEOTIDE SEQUENCE</scope>
</reference>
<proteinExistence type="predicted"/>
<gene>
    <name evidence="2" type="ORF">FNK824_LOCUS8570</name>
</gene>
<dbReference type="AlphaFoldDB" id="A0A818U715"/>
<accession>A0A818U715</accession>
<evidence type="ECO:0000313" key="3">
    <source>
        <dbReference type="Proteomes" id="UP000663874"/>
    </source>
</evidence>